<dbReference type="AlphaFoldDB" id="A0A8C6SFR0"/>
<keyword evidence="7 9" id="KW-0472">Membrane</keyword>
<keyword evidence="6 9" id="KW-1133">Transmembrane helix</keyword>
<evidence type="ECO:0000313" key="13">
    <source>
        <dbReference type="Proteomes" id="UP000694523"/>
    </source>
</evidence>
<keyword evidence="4 10" id="KW-0732">Signal</keyword>
<evidence type="ECO:0000256" key="2">
    <source>
        <dbReference type="ARBA" id="ARBA00022614"/>
    </source>
</evidence>
<dbReference type="Ensembl" id="ENSNMLT00000005374.1">
    <property type="protein sequence ID" value="ENSNMLP00000004702.1"/>
    <property type="gene ID" value="ENSNMLG00000003390.1"/>
</dbReference>
<keyword evidence="3 9" id="KW-0812">Transmembrane</keyword>
<feature type="domain" description="LRRNT" evidence="11">
    <location>
        <begin position="32"/>
        <end position="70"/>
    </location>
</feature>
<proteinExistence type="inferred from homology"/>
<dbReference type="InterPro" id="IPR032675">
    <property type="entry name" value="LRR_dom_sf"/>
</dbReference>
<sequence length="262" mass="29367">MAFTRRDAAESFGHVPLTALLWLLMMSESAGGCPRSCHCSDRGGVGGLVVQCSSRSLDTIPSKLPRDTAILLLSSNRIRHIPQEAFGELPRLREIDLSHNAIESVEVGAFQGVSDGLRKLDLSNNLLSDLPRDTFSQLHARVRLSRNPWHCGCALQEVLRDLRLDPETVTEVSCHSSQQDEYVGQPVVHVLDSGVNFCTFHQKTTDVAMFVAMFCWFSMVTAYIVYYIRHNQEDARRHLDYLKSLPNTVHSSRDYDSASSVF</sequence>
<dbReference type="PROSITE" id="PS51450">
    <property type="entry name" value="LRR"/>
    <property type="match status" value="2"/>
</dbReference>
<evidence type="ECO:0000256" key="5">
    <source>
        <dbReference type="ARBA" id="ARBA00022737"/>
    </source>
</evidence>
<organism evidence="12 13">
    <name type="scientific">Neogobius melanostomus</name>
    <name type="common">round goby</name>
    <dbReference type="NCBI Taxonomy" id="47308"/>
    <lineage>
        <taxon>Eukaryota</taxon>
        <taxon>Metazoa</taxon>
        <taxon>Chordata</taxon>
        <taxon>Craniata</taxon>
        <taxon>Vertebrata</taxon>
        <taxon>Euteleostomi</taxon>
        <taxon>Actinopterygii</taxon>
        <taxon>Neopterygii</taxon>
        <taxon>Teleostei</taxon>
        <taxon>Neoteleostei</taxon>
        <taxon>Acanthomorphata</taxon>
        <taxon>Gobiaria</taxon>
        <taxon>Gobiiformes</taxon>
        <taxon>Gobioidei</taxon>
        <taxon>Gobiidae</taxon>
        <taxon>Benthophilinae</taxon>
        <taxon>Neogobiini</taxon>
        <taxon>Neogobius</taxon>
    </lineage>
</organism>
<feature type="signal peptide" evidence="10">
    <location>
        <begin position="1"/>
        <end position="32"/>
    </location>
</feature>
<dbReference type="InterPro" id="IPR003591">
    <property type="entry name" value="Leu-rich_rpt_typical-subtyp"/>
</dbReference>
<keyword evidence="2" id="KW-0433">Leucine-rich repeat</keyword>
<evidence type="ECO:0000313" key="12">
    <source>
        <dbReference type="Ensembl" id="ENSNMLP00000004702.1"/>
    </source>
</evidence>
<dbReference type="FunFam" id="3.80.10.10:FF:000069">
    <property type="entry name" value="leucine-rich repeat-containing protein 3B"/>
    <property type="match status" value="1"/>
</dbReference>
<evidence type="ECO:0000256" key="9">
    <source>
        <dbReference type="SAM" id="Phobius"/>
    </source>
</evidence>
<keyword evidence="13" id="KW-1185">Reference proteome</keyword>
<evidence type="ECO:0000256" key="7">
    <source>
        <dbReference type="ARBA" id="ARBA00023136"/>
    </source>
</evidence>
<evidence type="ECO:0000256" key="10">
    <source>
        <dbReference type="SAM" id="SignalP"/>
    </source>
</evidence>
<evidence type="ECO:0000259" key="11">
    <source>
        <dbReference type="SMART" id="SM00013"/>
    </source>
</evidence>
<dbReference type="GO" id="GO:0016020">
    <property type="term" value="C:membrane"/>
    <property type="evidence" value="ECO:0007669"/>
    <property type="project" value="UniProtKB-SubCell"/>
</dbReference>
<protein>
    <submittedName>
        <fullName evidence="12">Leucine rich repeat containing 3</fullName>
    </submittedName>
</protein>
<dbReference type="InterPro" id="IPR000372">
    <property type="entry name" value="LRRNT"/>
</dbReference>
<evidence type="ECO:0000256" key="6">
    <source>
        <dbReference type="ARBA" id="ARBA00022989"/>
    </source>
</evidence>
<feature type="chain" id="PRO_5034665204" evidence="10">
    <location>
        <begin position="33"/>
        <end position="262"/>
    </location>
</feature>
<feature type="transmembrane region" description="Helical" evidence="9">
    <location>
        <begin position="207"/>
        <end position="228"/>
    </location>
</feature>
<accession>A0A8C6SFR0</accession>
<name>A0A8C6SFR0_9GOBI</name>
<dbReference type="Gene3D" id="3.80.10.10">
    <property type="entry name" value="Ribonuclease Inhibitor"/>
    <property type="match status" value="1"/>
</dbReference>
<reference evidence="12" key="2">
    <citation type="submission" date="2025-09" db="UniProtKB">
        <authorList>
            <consortium name="Ensembl"/>
        </authorList>
    </citation>
    <scope>IDENTIFICATION</scope>
</reference>
<comment type="similarity">
    <text evidence="8">Belongs to the LRRC3 family.</text>
</comment>
<dbReference type="SUPFAM" id="SSF52058">
    <property type="entry name" value="L domain-like"/>
    <property type="match status" value="1"/>
</dbReference>
<evidence type="ECO:0000256" key="4">
    <source>
        <dbReference type="ARBA" id="ARBA00022729"/>
    </source>
</evidence>
<evidence type="ECO:0000256" key="8">
    <source>
        <dbReference type="ARBA" id="ARBA00049658"/>
    </source>
</evidence>
<dbReference type="Proteomes" id="UP000694523">
    <property type="component" value="Unplaced"/>
</dbReference>
<evidence type="ECO:0000256" key="3">
    <source>
        <dbReference type="ARBA" id="ARBA00022692"/>
    </source>
</evidence>
<keyword evidence="5" id="KW-0677">Repeat</keyword>
<evidence type="ECO:0000256" key="1">
    <source>
        <dbReference type="ARBA" id="ARBA00004167"/>
    </source>
</evidence>
<dbReference type="Pfam" id="PF01462">
    <property type="entry name" value="LRRNT"/>
    <property type="match status" value="1"/>
</dbReference>
<dbReference type="Pfam" id="PF00560">
    <property type="entry name" value="LRR_1"/>
    <property type="match status" value="1"/>
</dbReference>
<dbReference type="PANTHER" id="PTHR24366:SF171">
    <property type="entry name" value="LEUCINE RICH REPEAT NEURONAL 4"/>
    <property type="match status" value="1"/>
</dbReference>
<dbReference type="Pfam" id="PF13855">
    <property type="entry name" value="LRR_8"/>
    <property type="match status" value="1"/>
</dbReference>
<reference evidence="12" key="1">
    <citation type="submission" date="2025-08" db="UniProtKB">
        <authorList>
            <consortium name="Ensembl"/>
        </authorList>
    </citation>
    <scope>IDENTIFICATION</scope>
</reference>
<dbReference type="SMART" id="SM00369">
    <property type="entry name" value="LRR_TYP"/>
    <property type="match status" value="3"/>
</dbReference>
<dbReference type="SMART" id="SM00013">
    <property type="entry name" value="LRRNT"/>
    <property type="match status" value="1"/>
</dbReference>
<comment type="subcellular location">
    <subcellularLocation>
        <location evidence="1">Membrane</location>
        <topology evidence="1">Single-pass membrane protein</topology>
    </subcellularLocation>
</comment>
<dbReference type="PANTHER" id="PTHR24366">
    <property type="entry name" value="IG(IMMUNOGLOBULIN) AND LRR(LEUCINE RICH REPEAT) DOMAINS"/>
    <property type="match status" value="1"/>
</dbReference>
<dbReference type="InterPro" id="IPR001611">
    <property type="entry name" value="Leu-rich_rpt"/>
</dbReference>